<dbReference type="GO" id="GO:0008408">
    <property type="term" value="F:3'-5' exonuclease activity"/>
    <property type="evidence" value="ECO:0007669"/>
    <property type="project" value="InterPro"/>
</dbReference>
<name>A0A372MJY3_9SPIR</name>
<dbReference type="AlphaFoldDB" id="A0A372MJY3"/>
<evidence type="ECO:0000256" key="6">
    <source>
        <dbReference type="ARBA" id="ARBA00022695"/>
    </source>
</evidence>
<dbReference type="SUPFAM" id="SSF55979">
    <property type="entry name" value="DNA clamp"/>
    <property type="match status" value="3"/>
</dbReference>
<evidence type="ECO:0000313" key="14">
    <source>
        <dbReference type="EMBL" id="RFU96069.1"/>
    </source>
</evidence>
<dbReference type="Pfam" id="PF02767">
    <property type="entry name" value="DNA_pol3_beta_2"/>
    <property type="match status" value="1"/>
</dbReference>
<comment type="similarity">
    <text evidence="2 10">Belongs to the beta sliding clamp family.</text>
</comment>
<keyword evidence="5 10" id="KW-0808">Transferase</keyword>
<evidence type="ECO:0000256" key="10">
    <source>
        <dbReference type="PIRNR" id="PIRNR000804"/>
    </source>
</evidence>
<keyword evidence="7 10" id="KW-0235">DNA replication</keyword>
<evidence type="ECO:0000313" key="15">
    <source>
        <dbReference type="Proteomes" id="UP000264002"/>
    </source>
</evidence>
<dbReference type="GO" id="GO:0003887">
    <property type="term" value="F:DNA-directed DNA polymerase activity"/>
    <property type="evidence" value="ECO:0007669"/>
    <property type="project" value="UniProtKB-UniRule"/>
</dbReference>
<reference evidence="15" key="1">
    <citation type="submission" date="2018-08" db="EMBL/GenBank/DDBJ databases">
        <authorList>
            <person name="Grouzdev D.S."/>
            <person name="Krutkina M.S."/>
        </authorList>
    </citation>
    <scope>NUCLEOTIDE SEQUENCE [LARGE SCALE GENOMIC DNA]</scope>
    <source>
        <strain evidence="15">4-11</strain>
    </source>
</reference>
<keyword evidence="8 10" id="KW-0239">DNA-directed DNA polymerase</keyword>
<dbReference type="EMBL" id="QUWK01000001">
    <property type="protein sequence ID" value="RFU96069.1"/>
    <property type="molecule type" value="Genomic_DNA"/>
</dbReference>
<dbReference type="GO" id="GO:0005737">
    <property type="term" value="C:cytoplasm"/>
    <property type="evidence" value="ECO:0007669"/>
    <property type="project" value="UniProtKB-SubCell"/>
</dbReference>
<dbReference type="Pfam" id="PF02768">
    <property type="entry name" value="DNA_pol3_beta_3"/>
    <property type="match status" value="1"/>
</dbReference>
<comment type="caution">
    <text evidence="14">The sequence shown here is derived from an EMBL/GenBank/DDBJ whole genome shotgun (WGS) entry which is preliminary data.</text>
</comment>
<dbReference type="GO" id="GO:0009360">
    <property type="term" value="C:DNA polymerase III complex"/>
    <property type="evidence" value="ECO:0007669"/>
    <property type="project" value="InterPro"/>
</dbReference>
<keyword evidence="15" id="KW-1185">Reference proteome</keyword>
<evidence type="ECO:0000256" key="3">
    <source>
        <dbReference type="ARBA" id="ARBA00021035"/>
    </source>
</evidence>
<dbReference type="Pfam" id="PF00712">
    <property type="entry name" value="DNA_pol3_beta"/>
    <property type="match status" value="1"/>
</dbReference>
<proteinExistence type="inferred from homology"/>
<dbReference type="InterPro" id="IPR022634">
    <property type="entry name" value="DNA_polIII_beta_N"/>
</dbReference>
<evidence type="ECO:0000256" key="7">
    <source>
        <dbReference type="ARBA" id="ARBA00022705"/>
    </source>
</evidence>
<evidence type="ECO:0000259" key="13">
    <source>
        <dbReference type="Pfam" id="PF02768"/>
    </source>
</evidence>
<comment type="subunit">
    <text evidence="10">Forms a ring-shaped head-to-tail homodimer around DNA.</text>
</comment>
<protein>
    <recommendedName>
        <fullName evidence="3 10">Beta sliding clamp</fullName>
    </recommendedName>
</protein>
<dbReference type="SMART" id="SM00480">
    <property type="entry name" value="POL3Bc"/>
    <property type="match status" value="1"/>
</dbReference>
<dbReference type="InterPro" id="IPR046938">
    <property type="entry name" value="DNA_clamp_sf"/>
</dbReference>
<dbReference type="Gene3D" id="3.10.150.10">
    <property type="entry name" value="DNA Polymerase III, subunit A, domain 2"/>
    <property type="match status" value="1"/>
</dbReference>
<sequence>MKFVCNKDDILNEILYSMDFTSQRNSLSITSNVYLETSGGRLIIRATDQKLGFSTEIAVETLQAGKTTVFCEKLLNILRSLPDTKIDFSLEDGMLTIKPEEQNIDFKLRTIGADEFPSLENSESSSYFTIPQKSFTDMANQTMFAISEDETRYFLCGLYLERNASGMNMVATDGRRLSIVERTFEEDLPMFPSIIIPPKFFTELKKLSTDEGMLDLAITENILFAKIGNRTFYTTLIKGQYPNYRRVIPETQTYTCTMRIQDMLDALKRVSLLVENKAKRIFLDISESGVLLTSDESEVGEAKEIIACQYEGPDTKVSLNYTYLVNPLKVMEGEYFSISFTEPTRAMTVKPDSNKDYFHIIMPMQPNA</sequence>
<dbReference type="InterPro" id="IPR022635">
    <property type="entry name" value="DNA_polIII_beta_C"/>
</dbReference>
<dbReference type="GO" id="GO:0003677">
    <property type="term" value="F:DNA binding"/>
    <property type="evidence" value="ECO:0007669"/>
    <property type="project" value="UniProtKB-UniRule"/>
</dbReference>
<comment type="function">
    <text evidence="10">Confers DNA tethering and processivity to DNA polymerases and other proteins. Acts as a clamp, forming a ring around DNA (a reaction catalyzed by the clamp-loading complex) which diffuses in an ATP-independent manner freely and bidirectionally along dsDNA. Initially characterized for its ability to contact the catalytic subunit of DNA polymerase III (Pol III), a complex, multichain enzyme responsible for most of the replicative synthesis in bacteria; Pol III exhibits 3'-5' exonuclease proofreading activity. The beta chain is required for initiation of replication as well as for processivity of DNA replication.</text>
</comment>
<dbReference type="CDD" id="cd00140">
    <property type="entry name" value="beta_clamp"/>
    <property type="match status" value="1"/>
</dbReference>
<keyword evidence="9" id="KW-0238">DNA-binding</keyword>
<comment type="subcellular location">
    <subcellularLocation>
        <location evidence="1 10">Cytoplasm</location>
    </subcellularLocation>
</comment>
<evidence type="ECO:0000256" key="5">
    <source>
        <dbReference type="ARBA" id="ARBA00022679"/>
    </source>
</evidence>
<feature type="domain" description="DNA polymerase III beta sliding clamp C-terminal" evidence="13">
    <location>
        <begin position="245"/>
        <end position="364"/>
    </location>
</feature>
<evidence type="ECO:0000256" key="9">
    <source>
        <dbReference type="ARBA" id="ARBA00023125"/>
    </source>
</evidence>
<dbReference type="PIRSF" id="PIRSF000804">
    <property type="entry name" value="DNA_pol_III_b"/>
    <property type="match status" value="1"/>
</dbReference>
<reference evidence="14 15" key="2">
    <citation type="submission" date="2018-09" db="EMBL/GenBank/DDBJ databases">
        <title>Genome of Sphaerochaeta halotolerans strain 4-11.</title>
        <authorList>
            <person name="Nazina T.N."/>
            <person name="Sokolova D.S."/>
        </authorList>
    </citation>
    <scope>NUCLEOTIDE SEQUENCE [LARGE SCALE GENOMIC DNA]</scope>
    <source>
        <strain evidence="14 15">4-11</strain>
    </source>
</reference>
<evidence type="ECO:0000256" key="4">
    <source>
        <dbReference type="ARBA" id="ARBA00022490"/>
    </source>
</evidence>
<evidence type="ECO:0000259" key="12">
    <source>
        <dbReference type="Pfam" id="PF02767"/>
    </source>
</evidence>
<evidence type="ECO:0000259" key="11">
    <source>
        <dbReference type="Pfam" id="PF00712"/>
    </source>
</evidence>
<dbReference type="NCBIfam" id="TIGR00663">
    <property type="entry name" value="dnan"/>
    <property type="match status" value="1"/>
</dbReference>
<feature type="domain" description="DNA polymerase III beta sliding clamp N-terminal" evidence="11">
    <location>
        <begin position="1"/>
        <end position="119"/>
    </location>
</feature>
<feature type="domain" description="DNA polymerase III beta sliding clamp central" evidence="12">
    <location>
        <begin position="129"/>
        <end position="243"/>
    </location>
</feature>
<evidence type="ECO:0000256" key="8">
    <source>
        <dbReference type="ARBA" id="ARBA00022932"/>
    </source>
</evidence>
<dbReference type="PANTHER" id="PTHR30478:SF0">
    <property type="entry name" value="BETA SLIDING CLAMP"/>
    <property type="match status" value="1"/>
</dbReference>
<dbReference type="RefSeq" id="WP_117328888.1">
    <property type="nucleotide sequence ID" value="NZ_QUWK01000001.1"/>
</dbReference>
<evidence type="ECO:0000256" key="2">
    <source>
        <dbReference type="ARBA" id="ARBA00010752"/>
    </source>
</evidence>
<dbReference type="InterPro" id="IPR001001">
    <property type="entry name" value="DNA_polIII_beta"/>
</dbReference>
<gene>
    <name evidence="14" type="primary">dnaN</name>
    <name evidence="14" type="ORF">DYP60_00375</name>
</gene>
<dbReference type="Proteomes" id="UP000264002">
    <property type="component" value="Unassembled WGS sequence"/>
</dbReference>
<keyword evidence="6 10" id="KW-0548">Nucleotidyltransferase</keyword>
<dbReference type="Gene3D" id="3.70.10.10">
    <property type="match status" value="1"/>
</dbReference>
<keyword evidence="4 10" id="KW-0963">Cytoplasm</keyword>
<organism evidence="14 15">
    <name type="scientific">Sphaerochaeta halotolerans</name>
    <dbReference type="NCBI Taxonomy" id="2293840"/>
    <lineage>
        <taxon>Bacteria</taxon>
        <taxon>Pseudomonadati</taxon>
        <taxon>Spirochaetota</taxon>
        <taxon>Spirochaetia</taxon>
        <taxon>Spirochaetales</taxon>
        <taxon>Sphaerochaetaceae</taxon>
        <taxon>Sphaerochaeta</taxon>
    </lineage>
</organism>
<dbReference type="GO" id="GO:0006271">
    <property type="term" value="P:DNA strand elongation involved in DNA replication"/>
    <property type="evidence" value="ECO:0007669"/>
    <property type="project" value="TreeGrafter"/>
</dbReference>
<accession>A0A372MJY3</accession>
<dbReference type="PANTHER" id="PTHR30478">
    <property type="entry name" value="DNA POLYMERASE III SUBUNIT BETA"/>
    <property type="match status" value="1"/>
</dbReference>
<evidence type="ECO:0000256" key="1">
    <source>
        <dbReference type="ARBA" id="ARBA00004496"/>
    </source>
</evidence>
<dbReference type="InterPro" id="IPR022637">
    <property type="entry name" value="DNA_polIII_beta_cen"/>
</dbReference>